<accession>A0A917N3E3</accession>
<dbReference type="CDD" id="cd16443">
    <property type="entry name" value="LplA"/>
    <property type="match status" value="1"/>
</dbReference>
<evidence type="ECO:0000313" key="3">
    <source>
        <dbReference type="Proteomes" id="UP000622610"/>
    </source>
</evidence>
<dbReference type="GO" id="GO:0009249">
    <property type="term" value="P:protein lipoylation"/>
    <property type="evidence" value="ECO:0007669"/>
    <property type="project" value="UniProtKB-ARBA"/>
</dbReference>
<dbReference type="Gene3D" id="3.30.930.10">
    <property type="entry name" value="Bira Bifunctional Protein, Domain 2"/>
    <property type="match status" value="1"/>
</dbReference>
<evidence type="ECO:0000259" key="1">
    <source>
        <dbReference type="PROSITE" id="PS51733"/>
    </source>
</evidence>
<reference evidence="2" key="2">
    <citation type="submission" date="2020-09" db="EMBL/GenBank/DDBJ databases">
        <authorList>
            <person name="Sun Q."/>
            <person name="Sedlacek I."/>
        </authorList>
    </citation>
    <scope>NUCLEOTIDE SEQUENCE</scope>
    <source>
        <strain evidence="2">CCM 8433</strain>
    </source>
</reference>
<proteinExistence type="predicted"/>
<keyword evidence="3" id="KW-1185">Reference proteome</keyword>
<reference evidence="2" key="1">
    <citation type="journal article" date="2014" name="Int. J. Syst. Evol. Microbiol.">
        <title>Complete genome sequence of Corynebacterium casei LMG S-19264T (=DSM 44701T), isolated from a smear-ripened cheese.</title>
        <authorList>
            <consortium name="US DOE Joint Genome Institute (JGI-PGF)"/>
            <person name="Walter F."/>
            <person name="Albersmeier A."/>
            <person name="Kalinowski J."/>
            <person name="Ruckert C."/>
        </authorList>
    </citation>
    <scope>NUCLEOTIDE SEQUENCE</scope>
    <source>
        <strain evidence="2">CCM 8433</strain>
    </source>
</reference>
<dbReference type="InterPro" id="IPR050664">
    <property type="entry name" value="Octanoyltrans_LipM/LipL"/>
</dbReference>
<sequence length="267" mass="30197">MQRLIYDQKMVSKEEQLLPFGLTDIFGEFVHSNHIKILHFWQLENTFILGMKDTRTPFLAKGLKNIPVPYTPIVRNSGGLGVIADEGTLNISLIFPKTAEVASTDAAYEVMWHLTQQAFPELTIEAYEIPTSYCPGAYDLSVGGRKIAGIAQRRVKEGIAVMMYLSVNGNQMTRGQMVADFYRDSLDPLQPDPSFPIVDPASMVTLEELLDTPLSIEQVKERFKQLFVADDSISAILPWITKNKLSEQLQRKIDNMKKRNQMIQEGK</sequence>
<organism evidence="2 3">
    <name type="scientific">Enterococcus alcedinis</name>
    <dbReference type="NCBI Taxonomy" id="1274384"/>
    <lineage>
        <taxon>Bacteria</taxon>
        <taxon>Bacillati</taxon>
        <taxon>Bacillota</taxon>
        <taxon>Bacilli</taxon>
        <taxon>Lactobacillales</taxon>
        <taxon>Enterococcaceae</taxon>
        <taxon>Enterococcus</taxon>
    </lineage>
</organism>
<feature type="domain" description="BPL/LPL catalytic" evidence="1">
    <location>
        <begin position="32"/>
        <end position="214"/>
    </location>
</feature>
<dbReference type="RefSeq" id="WP_188366232.1">
    <property type="nucleotide sequence ID" value="NZ_BMDT01000001.1"/>
</dbReference>
<gene>
    <name evidence="2" type="primary">lipL</name>
    <name evidence="2" type="ORF">GCM10011482_00220</name>
</gene>
<protein>
    <submittedName>
        <fullName evidence="2">Lipoyl-[GcvH]:protein N-lipoyltransferase</fullName>
    </submittedName>
</protein>
<dbReference type="GO" id="GO:0140096">
    <property type="term" value="F:catalytic activity, acting on a protein"/>
    <property type="evidence" value="ECO:0007669"/>
    <property type="project" value="UniProtKB-ARBA"/>
</dbReference>
<dbReference type="InterPro" id="IPR004143">
    <property type="entry name" value="BPL_LPL_catalytic"/>
</dbReference>
<dbReference type="GO" id="GO:0016740">
    <property type="term" value="F:transferase activity"/>
    <property type="evidence" value="ECO:0007669"/>
    <property type="project" value="UniProtKB-ARBA"/>
</dbReference>
<dbReference type="SUPFAM" id="SSF55681">
    <property type="entry name" value="Class II aaRS and biotin synthetases"/>
    <property type="match status" value="1"/>
</dbReference>
<comment type="caution">
    <text evidence="2">The sequence shown here is derived from an EMBL/GenBank/DDBJ whole genome shotgun (WGS) entry which is preliminary data.</text>
</comment>
<dbReference type="PANTHER" id="PTHR43679:SF2">
    <property type="entry name" value="OCTANOYL-[GCVH]:PROTEIN N-OCTANOYLTRANSFERASE"/>
    <property type="match status" value="1"/>
</dbReference>
<dbReference type="PROSITE" id="PS51733">
    <property type="entry name" value="BPL_LPL_CATALYTIC"/>
    <property type="match status" value="1"/>
</dbReference>
<evidence type="ECO:0000313" key="2">
    <source>
        <dbReference type="EMBL" id="GGI64368.1"/>
    </source>
</evidence>
<dbReference type="InterPro" id="IPR045864">
    <property type="entry name" value="aa-tRNA-synth_II/BPL/LPL"/>
</dbReference>
<dbReference type="PANTHER" id="PTHR43679">
    <property type="entry name" value="OCTANOYLTRANSFERASE LIPM-RELATED"/>
    <property type="match status" value="1"/>
</dbReference>
<dbReference type="Pfam" id="PF21948">
    <property type="entry name" value="LplA-B_cat"/>
    <property type="match status" value="1"/>
</dbReference>
<dbReference type="Proteomes" id="UP000622610">
    <property type="component" value="Unassembled WGS sequence"/>
</dbReference>
<dbReference type="EMBL" id="BMDT01000001">
    <property type="protein sequence ID" value="GGI64368.1"/>
    <property type="molecule type" value="Genomic_DNA"/>
</dbReference>
<dbReference type="AlphaFoldDB" id="A0A917N3E3"/>
<name>A0A917N3E3_9ENTE</name>